<dbReference type="InterPro" id="IPR004035">
    <property type="entry name" value="Endouclease-III_FeS-bd_BS"/>
</dbReference>
<comment type="cofactor">
    <cofactor evidence="12">
        <name>[4Fe-4S] cluster</name>
        <dbReference type="ChEBI" id="CHEBI:49883"/>
    </cofactor>
    <text evidence="12">Binds 1 [4Fe-4S] cluster.</text>
</comment>
<dbReference type="FunFam" id="1.10.340.30:FF:000001">
    <property type="entry name" value="Endonuclease III"/>
    <property type="match status" value="1"/>
</dbReference>
<dbReference type="CDD" id="cd00056">
    <property type="entry name" value="ENDO3c"/>
    <property type="match status" value="1"/>
</dbReference>
<dbReference type="SMART" id="SM00478">
    <property type="entry name" value="ENDO3c"/>
    <property type="match status" value="1"/>
</dbReference>
<keyword evidence="4 12" id="KW-0227">DNA damage</keyword>
<comment type="similarity">
    <text evidence="1 12">Belongs to the Nth/MutY family.</text>
</comment>
<feature type="compositionally biased region" description="Basic and acidic residues" evidence="13">
    <location>
        <begin position="1"/>
        <end position="15"/>
    </location>
</feature>
<feature type="region of interest" description="Disordered" evidence="13">
    <location>
        <begin position="1"/>
        <end position="23"/>
    </location>
</feature>
<dbReference type="EC" id="4.2.99.18" evidence="12"/>
<evidence type="ECO:0000256" key="5">
    <source>
        <dbReference type="ARBA" id="ARBA00022801"/>
    </source>
</evidence>
<evidence type="ECO:0000256" key="10">
    <source>
        <dbReference type="ARBA" id="ARBA00023239"/>
    </source>
</evidence>
<dbReference type="GO" id="GO:0046872">
    <property type="term" value="F:metal ion binding"/>
    <property type="evidence" value="ECO:0007669"/>
    <property type="project" value="UniProtKB-KW"/>
</dbReference>
<dbReference type="Pfam" id="PF10576">
    <property type="entry name" value="EndIII_4Fe-2S"/>
    <property type="match status" value="1"/>
</dbReference>
<dbReference type="PANTHER" id="PTHR10359:SF18">
    <property type="entry name" value="ENDONUCLEASE III"/>
    <property type="match status" value="1"/>
</dbReference>
<dbReference type="GO" id="GO:0019104">
    <property type="term" value="F:DNA N-glycosylase activity"/>
    <property type="evidence" value="ECO:0007669"/>
    <property type="project" value="UniProtKB-UniRule"/>
</dbReference>
<keyword evidence="5 12" id="KW-0378">Hydrolase</keyword>
<dbReference type="PROSITE" id="PS00764">
    <property type="entry name" value="ENDONUCLEASE_III_1"/>
    <property type="match status" value="1"/>
</dbReference>
<comment type="function">
    <text evidence="12">DNA repair enzyme that has both DNA N-glycosylase activity and AP-lyase activity. The DNA N-glycosylase activity releases various damaged pyrimidines from DNA by cleaving the N-glycosidic bond, leaving an AP (apurinic/apyrimidinic) site. The AP-lyase activity cleaves the phosphodiester bond 3' to the AP site by a beta-elimination, leaving a 3'-terminal unsaturated sugar and a product with a terminal 5'-phosphate.</text>
</comment>
<dbReference type="InterPro" id="IPR023170">
    <property type="entry name" value="HhH_base_excis_C"/>
</dbReference>
<reference evidence="16" key="1">
    <citation type="submission" date="2017-09" db="EMBL/GenBank/DDBJ databases">
        <title>Depth-based differentiation of microbial function through sediment-hosted aquifers and enrichment of novel symbionts in the deep terrestrial subsurface.</title>
        <authorList>
            <person name="Probst A.J."/>
            <person name="Ladd B."/>
            <person name="Jarett J.K."/>
            <person name="Geller-Mcgrath D.E."/>
            <person name="Sieber C.M.K."/>
            <person name="Emerson J.B."/>
            <person name="Anantharaman K."/>
            <person name="Thomas B.C."/>
            <person name="Malmstrom R."/>
            <person name="Stieglmeier M."/>
            <person name="Klingl A."/>
            <person name="Woyke T."/>
            <person name="Ryan C.M."/>
            <person name="Banfield J.F."/>
        </authorList>
    </citation>
    <scope>NUCLEOTIDE SEQUENCE [LARGE SCALE GENOMIC DNA]</scope>
</reference>
<evidence type="ECO:0000256" key="6">
    <source>
        <dbReference type="ARBA" id="ARBA00023004"/>
    </source>
</evidence>
<evidence type="ECO:0000256" key="7">
    <source>
        <dbReference type="ARBA" id="ARBA00023014"/>
    </source>
</evidence>
<organism evidence="15 16">
    <name type="scientific">candidate division WWE3 bacterium CG09_land_8_20_14_0_10_39_24</name>
    <dbReference type="NCBI Taxonomy" id="1975088"/>
    <lineage>
        <taxon>Bacteria</taxon>
        <taxon>Katanobacteria</taxon>
    </lineage>
</organism>
<dbReference type="FunFam" id="1.10.1670.10:FF:000001">
    <property type="entry name" value="Endonuclease III"/>
    <property type="match status" value="1"/>
</dbReference>
<sequence length="210" mass="23514">MNNTERAESITEALKKSRPNAKSELTHKNPLEFMVAVILSAQATDKSVNLATPSLFEKFKTAKDYGSASVDDVSAFIRSINFYKTKAERITKACQYLVANFNGKVPSDVSDLVKIPGIARKSANVISQEIFNVVEGIVVDTHVTRVSQRLKFTKEKTAEKIEKDLMNIVPKKFWKDFGVQIVLHGRYVCLAKNPKCLNCPVNKWCPSAKF</sequence>
<dbReference type="InterPro" id="IPR003265">
    <property type="entry name" value="HhH-GPD_domain"/>
</dbReference>
<dbReference type="PANTHER" id="PTHR10359">
    <property type="entry name" value="A/G-SPECIFIC ADENINE GLYCOSYLASE/ENDONUCLEASE III"/>
    <property type="match status" value="1"/>
</dbReference>
<evidence type="ECO:0000313" key="16">
    <source>
        <dbReference type="Proteomes" id="UP000230787"/>
    </source>
</evidence>
<dbReference type="Proteomes" id="UP000230787">
    <property type="component" value="Unassembled WGS sequence"/>
</dbReference>
<feature type="binding site" evidence="12">
    <location>
        <position position="196"/>
    </location>
    <ligand>
        <name>[4Fe-4S] cluster</name>
        <dbReference type="ChEBI" id="CHEBI:49883"/>
    </ligand>
</feature>
<dbReference type="InterPro" id="IPR003651">
    <property type="entry name" value="Endonuclease3_FeS-loop_motif"/>
</dbReference>
<evidence type="ECO:0000256" key="1">
    <source>
        <dbReference type="ARBA" id="ARBA00008343"/>
    </source>
</evidence>
<proteinExistence type="inferred from homology"/>
<gene>
    <name evidence="12 15" type="primary">nth</name>
    <name evidence="15" type="ORF">COT69_01720</name>
</gene>
<keyword evidence="11 12" id="KW-0326">Glycosidase</keyword>
<evidence type="ECO:0000256" key="12">
    <source>
        <dbReference type="HAMAP-Rule" id="MF_00942"/>
    </source>
</evidence>
<feature type="domain" description="HhH-GPD" evidence="14">
    <location>
        <begin position="39"/>
        <end position="187"/>
    </location>
</feature>
<keyword evidence="7 12" id="KW-0411">Iron-sulfur</keyword>
<evidence type="ECO:0000256" key="3">
    <source>
        <dbReference type="ARBA" id="ARBA00022723"/>
    </source>
</evidence>
<keyword evidence="15" id="KW-0255">Endonuclease</keyword>
<dbReference type="SMART" id="SM00525">
    <property type="entry name" value="FES"/>
    <property type="match status" value="1"/>
</dbReference>
<keyword evidence="2 12" id="KW-0004">4Fe-4S</keyword>
<accession>A0A2H0WJQ2</accession>
<dbReference type="GO" id="GO:0006285">
    <property type="term" value="P:base-excision repair, AP site formation"/>
    <property type="evidence" value="ECO:0007669"/>
    <property type="project" value="TreeGrafter"/>
</dbReference>
<evidence type="ECO:0000259" key="14">
    <source>
        <dbReference type="SMART" id="SM00478"/>
    </source>
</evidence>
<dbReference type="Gene3D" id="1.10.340.30">
    <property type="entry name" value="Hypothetical protein, domain 2"/>
    <property type="match status" value="1"/>
</dbReference>
<keyword evidence="8 12" id="KW-0238">DNA-binding</keyword>
<dbReference type="GO" id="GO:0140078">
    <property type="term" value="F:class I DNA-(apurinic or apyrimidinic site) endonuclease activity"/>
    <property type="evidence" value="ECO:0007669"/>
    <property type="project" value="UniProtKB-EC"/>
</dbReference>
<dbReference type="Pfam" id="PF00730">
    <property type="entry name" value="HhH-GPD"/>
    <property type="match status" value="1"/>
</dbReference>
<evidence type="ECO:0000256" key="4">
    <source>
        <dbReference type="ARBA" id="ARBA00022763"/>
    </source>
</evidence>
<keyword evidence="6 12" id="KW-0408">Iron</keyword>
<dbReference type="GO" id="GO:0051539">
    <property type="term" value="F:4 iron, 4 sulfur cluster binding"/>
    <property type="evidence" value="ECO:0007669"/>
    <property type="project" value="UniProtKB-UniRule"/>
</dbReference>
<evidence type="ECO:0000256" key="11">
    <source>
        <dbReference type="ARBA" id="ARBA00023295"/>
    </source>
</evidence>
<evidence type="ECO:0000256" key="13">
    <source>
        <dbReference type="SAM" id="MobiDB-lite"/>
    </source>
</evidence>
<dbReference type="Gene3D" id="1.10.1670.10">
    <property type="entry name" value="Helix-hairpin-Helix base-excision DNA repair enzymes (C-terminal)"/>
    <property type="match status" value="1"/>
</dbReference>
<evidence type="ECO:0000256" key="9">
    <source>
        <dbReference type="ARBA" id="ARBA00023204"/>
    </source>
</evidence>
<evidence type="ECO:0000313" key="15">
    <source>
        <dbReference type="EMBL" id="PIS12881.1"/>
    </source>
</evidence>
<evidence type="ECO:0000256" key="8">
    <source>
        <dbReference type="ARBA" id="ARBA00023125"/>
    </source>
</evidence>
<keyword evidence="10 12" id="KW-0456">Lyase</keyword>
<dbReference type="InterPro" id="IPR005759">
    <property type="entry name" value="Nth"/>
</dbReference>
<keyword evidence="15" id="KW-0540">Nuclease</keyword>
<name>A0A2H0WJQ2_UNCKA</name>
<dbReference type="EMBL" id="PEZN01000024">
    <property type="protein sequence ID" value="PIS12881.1"/>
    <property type="molecule type" value="Genomic_DNA"/>
</dbReference>
<feature type="binding site" evidence="12">
    <location>
        <position position="205"/>
    </location>
    <ligand>
        <name>[4Fe-4S] cluster</name>
        <dbReference type="ChEBI" id="CHEBI:49883"/>
    </ligand>
</feature>
<keyword evidence="3 12" id="KW-0479">Metal-binding</keyword>
<comment type="catalytic activity">
    <reaction evidence="12">
        <text>2'-deoxyribonucleotide-(2'-deoxyribose 5'-phosphate)-2'-deoxyribonucleotide-DNA = a 3'-end 2'-deoxyribonucleotide-(2,3-dehydro-2,3-deoxyribose 5'-phosphate)-DNA + a 5'-end 5'-phospho-2'-deoxyribonucleoside-DNA + H(+)</text>
        <dbReference type="Rhea" id="RHEA:66592"/>
        <dbReference type="Rhea" id="RHEA-COMP:13180"/>
        <dbReference type="Rhea" id="RHEA-COMP:16897"/>
        <dbReference type="Rhea" id="RHEA-COMP:17067"/>
        <dbReference type="ChEBI" id="CHEBI:15378"/>
        <dbReference type="ChEBI" id="CHEBI:136412"/>
        <dbReference type="ChEBI" id="CHEBI:157695"/>
        <dbReference type="ChEBI" id="CHEBI:167181"/>
        <dbReference type="EC" id="4.2.99.18"/>
    </reaction>
</comment>
<dbReference type="AlphaFoldDB" id="A0A2H0WJQ2"/>
<feature type="binding site" evidence="12">
    <location>
        <position position="199"/>
    </location>
    <ligand>
        <name>[4Fe-4S] cluster</name>
        <dbReference type="ChEBI" id="CHEBI:49883"/>
    </ligand>
</feature>
<dbReference type="PIRSF" id="PIRSF001435">
    <property type="entry name" value="Nth"/>
    <property type="match status" value="1"/>
</dbReference>
<dbReference type="InterPro" id="IPR011257">
    <property type="entry name" value="DNA_glycosylase"/>
</dbReference>
<keyword evidence="9 12" id="KW-0234">DNA repair</keyword>
<dbReference type="NCBIfam" id="TIGR01083">
    <property type="entry name" value="nth"/>
    <property type="match status" value="1"/>
</dbReference>
<protein>
    <recommendedName>
        <fullName evidence="12">Endonuclease III</fullName>
        <ecNumber evidence="12">4.2.99.18</ecNumber>
    </recommendedName>
    <alternativeName>
        <fullName evidence="12">DNA-(apurinic or apyrimidinic site) lyase</fullName>
    </alternativeName>
</protein>
<dbReference type="HAMAP" id="MF_00942">
    <property type="entry name" value="Nth"/>
    <property type="match status" value="1"/>
</dbReference>
<comment type="caution">
    <text evidence="15">The sequence shown here is derived from an EMBL/GenBank/DDBJ whole genome shotgun (WGS) entry which is preliminary data.</text>
</comment>
<feature type="binding site" evidence="12">
    <location>
        <position position="189"/>
    </location>
    <ligand>
        <name>[4Fe-4S] cluster</name>
        <dbReference type="ChEBI" id="CHEBI:49883"/>
    </ligand>
</feature>
<dbReference type="SUPFAM" id="SSF48150">
    <property type="entry name" value="DNA-glycosylase"/>
    <property type="match status" value="1"/>
</dbReference>
<evidence type="ECO:0000256" key="2">
    <source>
        <dbReference type="ARBA" id="ARBA00022485"/>
    </source>
</evidence>
<dbReference type="GO" id="GO:0003677">
    <property type="term" value="F:DNA binding"/>
    <property type="evidence" value="ECO:0007669"/>
    <property type="project" value="UniProtKB-UniRule"/>
</dbReference>